<protein>
    <submittedName>
        <fullName evidence="2">Uncharacterized protein</fullName>
    </submittedName>
</protein>
<reference evidence="2 3" key="1">
    <citation type="journal article" date="2011" name="Cell">
        <title>Insight into structure and assembly of the nuclear pore complex by utilizing the genome of a eukaryotic thermophile.</title>
        <authorList>
            <person name="Amlacher S."/>
            <person name="Sarges P."/>
            <person name="Flemming D."/>
            <person name="van Noort V."/>
            <person name="Kunze R."/>
            <person name="Devos D.P."/>
            <person name="Arumugam M."/>
            <person name="Bork P."/>
            <person name="Hurt E."/>
        </authorList>
    </citation>
    <scope>NUCLEOTIDE SEQUENCE [LARGE SCALE GENOMIC DNA]</scope>
    <source>
        <strain evidence="3">DSM 1495 / CBS 144.50 / IMI 039719</strain>
    </source>
</reference>
<dbReference type="Proteomes" id="UP000008066">
    <property type="component" value="Unassembled WGS sequence"/>
</dbReference>
<feature type="region of interest" description="Disordered" evidence="1">
    <location>
        <begin position="1"/>
        <end position="33"/>
    </location>
</feature>
<dbReference type="AlphaFoldDB" id="G0S0N7"/>
<sequence length="173" mass="19225">MINMLMGNRKSDSSKDKSSMSMSNDTPKEIMEEQHIYPRKLTRPEASTLKKYDMAISPSQLATLPPGATPTKGVRRRRQHLRPEPELLPMDMVSSGRQREPLRKSEISEMGRAAAKANAGLQGVPGRGELPKREGKGSLWKGERFARGELVPDERAMMGEIPPASVTEVGRKM</sequence>
<dbReference type="EMBL" id="GL988039">
    <property type="protein sequence ID" value="EGS22597.1"/>
    <property type="molecule type" value="Genomic_DNA"/>
</dbReference>
<evidence type="ECO:0000256" key="1">
    <source>
        <dbReference type="SAM" id="MobiDB-lite"/>
    </source>
</evidence>
<feature type="compositionally biased region" description="Basic and acidic residues" evidence="1">
    <location>
        <begin position="129"/>
        <end position="139"/>
    </location>
</feature>
<feature type="compositionally biased region" description="Basic and acidic residues" evidence="1">
    <location>
        <begin position="9"/>
        <end position="18"/>
    </location>
</feature>
<dbReference type="RefSeq" id="XP_006691589.1">
    <property type="nucleotide sequence ID" value="XM_006691526.1"/>
</dbReference>
<accession>G0S0N7</accession>
<dbReference type="HOGENOM" id="CLU_1547370_0_0_1"/>
<feature type="compositionally biased region" description="Basic and acidic residues" evidence="1">
    <location>
        <begin position="97"/>
        <end position="109"/>
    </location>
</feature>
<name>G0S0N7_CHATD</name>
<gene>
    <name evidence="2" type="ORF">CTHT_0010680</name>
</gene>
<organism evidence="3">
    <name type="scientific">Chaetomium thermophilum (strain DSM 1495 / CBS 144.50 / IMI 039719)</name>
    <name type="common">Thermochaetoides thermophila</name>
    <dbReference type="NCBI Taxonomy" id="759272"/>
    <lineage>
        <taxon>Eukaryota</taxon>
        <taxon>Fungi</taxon>
        <taxon>Dikarya</taxon>
        <taxon>Ascomycota</taxon>
        <taxon>Pezizomycotina</taxon>
        <taxon>Sordariomycetes</taxon>
        <taxon>Sordariomycetidae</taxon>
        <taxon>Sordariales</taxon>
        <taxon>Chaetomiaceae</taxon>
        <taxon>Thermochaetoides</taxon>
    </lineage>
</organism>
<dbReference type="GeneID" id="18255106"/>
<dbReference type="KEGG" id="cthr:CTHT_0010680"/>
<feature type="region of interest" description="Disordered" evidence="1">
    <location>
        <begin position="57"/>
        <end position="139"/>
    </location>
</feature>
<proteinExistence type="predicted"/>
<evidence type="ECO:0000313" key="2">
    <source>
        <dbReference type="EMBL" id="EGS22597.1"/>
    </source>
</evidence>
<evidence type="ECO:0000313" key="3">
    <source>
        <dbReference type="Proteomes" id="UP000008066"/>
    </source>
</evidence>
<keyword evidence="3" id="KW-1185">Reference proteome</keyword>